<name>A0ABY6GYJ1_9GAMM</name>
<sequence length="450" mass="49470">MFLPATAFISSATSCQQKNLTRTFIYLLLVTLSTVSNCAAGAWDIECQLKDHLDPESGKLKKDSPFSIIVCKYKNLQTEQTTSISFLANPQENTLVLTDTAPSESDSLEPIAVASEDLTSTALINTAETTRPNLAFQIAIEQAIQAHANLPACGRTFPHPYAFKPIDHQLAEAARDNFDKLLGETEPPAILQALSRFRAINWIRANWDTVSAFINQYKSYLLGAAGGSSFLSIFYGAGLTKSFARFEPEPSYDFAGCLMTAEVKTNEFLSDMFYANVTIRQFTYENTLKEMDAGLVRTPVLVRTTGRFTGFSSHTANCRCPVCPGTTITAASGFDGCLVDFHIQTDALFAHLLDLTGGNMDRRLNAKIPIEGYFSEFDTPVGITTDSQCQCLPCPKQQTEASEKIGSTMLSITNWLGAAIAAATFMTAVYLIKKYCLRRHPNKLQRPLVE</sequence>
<gene>
    <name evidence="2" type="ORF">NX720_03400</name>
</gene>
<dbReference type="RefSeq" id="WP_262599381.1">
    <property type="nucleotide sequence ID" value="NZ_CP103300.1"/>
</dbReference>
<reference evidence="2" key="1">
    <citation type="submission" date="2022-10" db="EMBL/GenBank/DDBJ databases">
        <title>Completed Genome Sequence of two octocoral isolated bacterium, Endozoicomonas euniceicola EF212T and Endozoicomonas gorgoniicola PS125T.</title>
        <authorList>
            <person name="Chiou Y.-J."/>
            <person name="Chen Y.-H."/>
        </authorList>
    </citation>
    <scope>NUCLEOTIDE SEQUENCE</scope>
    <source>
        <strain evidence="2">EF212</strain>
    </source>
</reference>
<evidence type="ECO:0000256" key="1">
    <source>
        <dbReference type="SAM" id="Phobius"/>
    </source>
</evidence>
<feature type="transmembrane region" description="Helical" evidence="1">
    <location>
        <begin position="412"/>
        <end position="432"/>
    </location>
</feature>
<keyword evidence="1" id="KW-0812">Transmembrane</keyword>
<keyword evidence="1" id="KW-1133">Transmembrane helix</keyword>
<evidence type="ECO:0000313" key="3">
    <source>
        <dbReference type="Proteomes" id="UP001163255"/>
    </source>
</evidence>
<evidence type="ECO:0000313" key="2">
    <source>
        <dbReference type="EMBL" id="UYM16984.1"/>
    </source>
</evidence>
<proteinExistence type="predicted"/>
<organism evidence="2 3">
    <name type="scientific">Endozoicomonas euniceicola</name>
    <dbReference type="NCBI Taxonomy" id="1234143"/>
    <lineage>
        <taxon>Bacteria</taxon>
        <taxon>Pseudomonadati</taxon>
        <taxon>Pseudomonadota</taxon>
        <taxon>Gammaproteobacteria</taxon>
        <taxon>Oceanospirillales</taxon>
        <taxon>Endozoicomonadaceae</taxon>
        <taxon>Endozoicomonas</taxon>
    </lineage>
</organism>
<keyword evidence="1" id="KW-0472">Membrane</keyword>
<protein>
    <submittedName>
        <fullName evidence="2">Uncharacterized protein</fullName>
    </submittedName>
</protein>
<dbReference type="Proteomes" id="UP001163255">
    <property type="component" value="Chromosome"/>
</dbReference>
<accession>A0ABY6GYJ1</accession>
<dbReference type="EMBL" id="CP103300">
    <property type="protein sequence ID" value="UYM16984.1"/>
    <property type="molecule type" value="Genomic_DNA"/>
</dbReference>
<keyword evidence="3" id="KW-1185">Reference proteome</keyword>